<proteinExistence type="predicted"/>
<feature type="domain" description="HTH lacI-type" evidence="4">
    <location>
        <begin position="9"/>
        <end position="63"/>
    </location>
</feature>
<dbReference type="Gene3D" id="3.40.50.2300">
    <property type="match status" value="2"/>
</dbReference>
<dbReference type="SUPFAM" id="SSF47413">
    <property type="entry name" value="lambda repressor-like DNA-binding domains"/>
    <property type="match status" value="1"/>
</dbReference>
<evidence type="ECO:0000256" key="3">
    <source>
        <dbReference type="ARBA" id="ARBA00023163"/>
    </source>
</evidence>
<dbReference type="InterPro" id="IPR028082">
    <property type="entry name" value="Peripla_BP_I"/>
</dbReference>
<organism evidence="6 7">
    <name type="scientific">Candidatus Thalassospirochaeta sargassi</name>
    <dbReference type="NCBI Taxonomy" id="3119039"/>
    <lineage>
        <taxon>Bacteria</taxon>
        <taxon>Pseudomonadati</taxon>
        <taxon>Spirochaetota</taxon>
        <taxon>Spirochaetia</taxon>
        <taxon>Spirochaetales</taxon>
        <taxon>Spirochaetaceae</taxon>
        <taxon>Candidatus Thalassospirochaeta</taxon>
    </lineage>
</organism>
<dbReference type="GO" id="GO:0000976">
    <property type="term" value="F:transcription cis-regulatory region binding"/>
    <property type="evidence" value="ECO:0007669"/>
    <property type="project" value="TreeGrafter"/>
</dbReference>
<dbReference type="Pfam" id="PF13377">
    <property type="entry name" value="Peripla_BP_3"/>
    <property type="match status" value="1"/>
</dbReference>
<feature type="domain" description="HTH cro/C1-type" evidence="5">
    <location>
        <begin position="9"/>
        <end position="53"/>
    </location>
</feature>
<dbReference type="PRINTS" id="PR00036">
    <property type="entry name" value="HTHLACI"/>
</dbReference>
<evidence type="ECO:0000313" key="6">
    <source>
        <dbReference type="EMBL" id="MDC7226811.1"/>
    </source>
</evidence>
<dbReference type="EMBL" id="JAQQAL010000017">
    <property type="protein sequence ID" value="MDC7226811.1"/>
    <property type="molecule type" value="Genomic_DNA"/>
</dbReference>
<dbReference type="PANTHER" id="PTHR30146:SF109">
    <property type="entry name" value="HTH-TYPE TRANSCRIPTIONAL REGULATOR GALS"/>
    <property type="match status" value="1"/>
</dbReference>
<dbReference type="InterPro" id="IPR000843">
    <property type="entry name" value="HTH_LacI"/>
</dbReference>
<dbReference type="Pfam" id="PF00356">
    <property type="entry name" value="LacI"/>
    <property type="match status" value="1"/>
</dbReference>
<dbReference type="CDD" id="cd06267">
    <property type="entry name" value="PBP1_LacI_sugar_binding-like"/>
    <property type="match status" value="1"/>
</dbReference>
<keyword evidence="1" id="KW-0805">Transcription regulation</keyword>
<gene>
    <name evidence="6" type="ORF">PQJ61_08595</name>
</gene>
<evidence type="ECO:0000259" key="4">
    <source>
        <dbReference type="PROSITE" id="PS50932"/>
    </source>
</evidence>
<dbReference type="SUPFAM" id="SSF53822">
    <property type="entry name" value="Periplasmic binding protein-like I"/>
    <property type="match status" value="1"/>
</dbReference>
<dbReference type="InterPro" id="IPR010982">
    <property type="entry name" value="Lambda_DNA-bd_dom_sf"/>
</dbReference>
<evidence type="ECO:0000256" key="1">
    <source>
        <dbReference type="ARBA" id="ARBA00023015"/>
    </source>
</evidence>
<dbReference type="SMART" id="SM00354">
    <property type="entry name" value="HTH_LACI"/>
    <property type="match status" value="1"/>
</dbReference>
<dbReference type="Proteomes" id="UP001221217">
    <property type="component" value="Unassembled WGS sequence"/>
</dbReference>
<dbReference type="Gene3D" id="1.10.260.40">
    <property type="entry name" value="lambda repressor-like DNA-binding domains"/>
    <property type="match status" value="1"/>
</dbReference>
<dbReference type="InterPro" id="IPR001387">
    <property type="entry name" value="Cro/C1-type_HTH"/>
</dbReference>
<dbReference type="PROSITE" id="PS50932">
    <property type="entry name" value="HTH_LACI_2"/>
    <property type="match status" value="1"/>
</dbReference>
<dbReference type="InterPro" id="IPR046335">
    <property type="entry name" value="LacI/GalR-like_sensor"/>
</dbReference>
<dbReference type="PROSITE" id="PS00356">
    <property type="entry name" value="HTH_LACI_1"/>
    <property type="match status" value="1"/>
</dbReference>
<dbReference type="CDD" id="cd01392">
    <property type="entry name" value="HTH_LacI"/>
    <property type="match status" value="1"/>
</dbReference>
<protein>
    <submittedName>
        <fullName evidence="6">LacI family DNA-binding transcriptional regulator</fullName>
    </submittedName>
</protein>
<comment type="caution">
    <text evidence="6">The sequence shown here is derived from an EMBL/GenBank/DDBJ whole genome shotgun (WGS) entry which is preliminary data.</text>
</comment>
<dbReference type="GO" id="GO:0003700">
    <property type="term" value="F:DNA-binding transcription factor activity"/>
    <property type="evidence" value="ECO:0007669"/>
    <property type="project" value="TreeGrafter"/>
</dbReference>
<dbReference type="AlphaFoldDB" id="A0AAJ1IGL3"/>
<sequence>MAKTSEERMTIYDVANEAGVSITTVSRFLNNPNNVKDSTGDRIAEAMDKLDYIPQGNTGTRAKRSVGRIGVLTPFFPMPSFVARLDGVIPPLREANYEVIIYTIENPEQLDEYLTSVPFTRRIDGLILISVHLTEDQHRILSASGLDIVMIESDDENYSRVLADDFRGGQTAADLFLKKNYLPCAYFGDINNNLSYSCHPSESRLIAFSERLKQGGYQIEDKFILESRTTVDEARRVFSELLAKGERPRAIFAMSDLHAIGVLKAAKDFDIKVPEELAILGFDDIEAADWMELSTITQHLLDSGRIAAGLLLEKMSGKVETIQKVNLQIGLIERSTT</sequence>
<dbReference type="PROSITE" id="PS50943">
    <property type="entry name" value="HTH_CROC1"/>
    <property type="match status" value="1"/>
</dbReference>
<keyword evidence="2 6" id="KW-0238">DNA-binding</keyword>
<reference evidence="6 7" key="1">
    <citation type="submission" date="2022-12" db="EMBL/GenBank/DDBJ databases">
        <title>Metagenome assembled genome from gulf of manar.</title>
        <authorList>
            <person name="Kohli P."/>
            <person name="Pk S."/>
            <person name="Venkata Ramana C."/>
            <person name="Sasikala C."/>
        </authorList>
    </citation>
    <scope>NUCLEOTIDE SEQUENCE [LARGE SCALE GENOMIC DNA]</scope>
    <source>
        <strain evidence="6">JB008</strain>
    </source>
</reference>
<evidence type="ECO:0000259" key="5">
    <source>
        <dbReference type="PROSITE" id="PS50943"/>
    </source>
</evidence>
<dbReference type="PANTHER" id="PTHR30146">
    <property type="entry name" value="LACI-RELATED TRANSCRIPTIONAL REPRESSOR"/>
    <property type="match status" value="1"/>
</dbReference>
<name>A0AAJ1IGL3_9SPIO</name>
<keyword evidence="3" id="KW-0804">Transcription</keyword>
<accession>A0AAJ1IGL3</accession>
<evidence type="ECO:0000313" key="7">
    <source>
        <dbReference type="Proteomes" id="UP001221217"/>
    </source>
</evidence>
<evidence type="ECO:0000256" key="2">
    <source>
        <dbReference type="ARBA" id="ARBA00023125"/>
    </source>
</evidence>